<feature type="coiled-coil region" evidence="2">
    <location>
        <begin position="135"/>
        <end position="174"/>
    </location>
</feature>
<dbReference type="EMBL" id="CP023275">
    <property type="protein sequence ID" value="ATB69456.1"/>
    <property type="molecule type" value="Genomic_DNA"/>
</dbReference>
<evidence type="ECO:0000313" key="6">
    <source>
        <dbReference type="Proteomes" id="UP000217349"/>
    </source>
</evidence>
<dbReference type="SUPFAM" id="SSF111369">
    <property type="entry name" value="HlyD-like secretion proteins"/>
    <property type="match status" value="1"/>
</dbReference>
<protein>
    <submittedName>
        <fullName evidence="5">Multidrug resistance protein MdtA</fullName>
    </submittedName>
</protein>
<dbReference type="RefSeq" id="WP_168171341.1">
    <property type="nucleotide sequence ID" value="NZ_CP023275.1"/>
</dbReference>
<proteinExistence type="inferred from homology"/>
<dbReference type="NCBIfam" id="TIGR01730">
    <property type="entry name" value="RND_mfp"/>
    <property type="match status" value="1"/>
</dbReference>
<evidence type="ECO:0000256" key="2">
    <source>
        <dbReference type="SAM" id="Coils"/>
    </source>
</evidence>
<dbReference type="Gene3D" id="2.40.50.100">
    <property type="match status" value="1"/>
</dbReference>
<dbReference type="Pfam" id="PF25917">
    <property type="entry name" value="BSH_RND"/>
    <property type="match status" value="1"/>
</dbReference>
<dbReference type="PANTHER" id="PTHR30469:SF18">
    <property type="entry name" value="RESISTANCE-NODULATION-CELL DIVISION (RND) EFFLUX MEMBRANE FUSION PROTEIN-RELATED"/>
    <property type="match status" value="1"/>
</dbReference>
<dbReference type="KEGG" id="sulj:SJPD1_1346"/>
<keyword evidence="3" id="KW-0732">Signal</keyword>
<gene>
    <name evidence="5" type="ORF">SJPD1_1346</name>
</gene>
<dbReference type="Gene3D" id="1.10.287.470">
    <property type="entry name" value="Helix hairpin bin"/>
    <property type="match status" value="1"/>
</dbReference>
<feature type="chain" id="PRO_5013103893" evidence="3">
    <location>
        <begin position="23"/>
        <end position="379"/>
    </location>
</feature>
<dbReference type="Proteomes" id="UP000217349">
    <property type="component" value="Chromosome"/>
</dbReference>
<keyword evidence="2" id="KW-0175">Coiled coil</keyword>
<dbReference type="Gene3D" id="2.40.30.170">
    <property type="match status" value="1"/>
</dbReference>
<evidence type="ECO:0000256" key="3">
    <source>
        <dbReference type="SAM" id="SignalP"/>
    </source>
</evidence>
<dbReference type="PANTHER" id="PTHR30469">
    <property type="entry name" value="MULTIDRUG RESISTANCE PROTEIN MDTA"/>
    <property type="match status" value="1"/>
</dbReference>
<dbReference type="InterPro" id="IPR006143">
    <property type="entry name" value="RND_pump_MFP"/>
</dbReference>
<accession>A0A290HUE9</accession>
<dbReference type="PROSITE" id="PS51257">
    <property type="entry name" value="PROKAR_LIPOPROTEIN"/>
    <property type="match status" value="1"/>
</dbReference>
<evidence type="ECO:0000313" key="5">
    <source>
        <dbReference type="EMBL" id="ATB69456.1"/>
    </source>
</evidence>
<evidence type="ECO:0000256" key="1">
    <source>
        <dbReference type="ARBA" id="ARBA00009477"/>
    </source>
</evidence>
<dbReference type="InterPro" id="IPR058625">
    <property type="entry name" value="MdtA-like_BSH"/>
</dbReference>
<dbReference type="GO" id="GO:0015562">
    <property type="term" value="F:efflux transmembrane transporter activity"/>
    <property type="evidence" value="ECO:0007669"/>
    <property type="project" value="TreeGrafter"/>
</dbReference>
<dbReference type="AlphaFoldDB" id="A0A290HUE9"/>
<sequence>MNREWMRYTTKMMLCASILVFAGCGQVESKKEVPTLVYVTAFHQSQGHNEVLLTGSIRSRSETAMGFRVGGKVLKRMVNVGDHVKKNQLLATLDSVDYQLAVGVAAEQLEAAKVTAEQAMVDAARFKRLGSDGSIAIAEIERQQTRANAARATMEQAKQQLELAKNKVEYTALKAPFDGVITSLNFEEGHVVSEGQPLIFVAKKGEYEVAVDLPEHLVSHVKAYKTTATSWNDASISFNLTMRELSSMATPQGRMYPARYVPSRDALETIALLPLGSTVKFTLSRPMESGTTLPISAVIKTKESAGVWALNSAENGVEFVPVNILNYGTRTVRVTGLKDGIKVVSVGAQKLDASMKVQPIERPYETVVEIPRKGAYEGL</sequence>
<evidence type="ECO:0000259" key="4">
    <source>
        <dbReference type="Pfam" id="PF25917"/>
    </source>
</evidence>
<reference evidence="6" key="1">
    <citation type="submission" date="2017-09" db="EMBL/GenBank/DDBJ databases">
        <title>The complete genome of Sulfurospirillum sp. JPD-1.</title>
        <authorList>
            <person name="Goris T."/>
        </authorList>
    </citation>
    <scope>NUCLEOTIDE SEQUENCE [LARGE SCALE GENOMIC DNA]</scope>
    <source>
        <strain evidence="6">JPD-1</strain>
    </source>
</reference>
<name>A0A290HUE9_9BACT</name>
<feature type="signal peptide" evidence="3">
    <location>
        <begin position="1"/>
        <end position="22"/>
    </location>
</feature>
<organism evidence="5 6">
    <name type="scientific">Sulfurospirillum diekertiae</name>
    <dbReference type="NCBI Taxonomy" id="1854492"/>
    <lineage>
        <taxon>Bacteria</taxon>
        <taxon>Pseudomonadati</taxon>
        <taxon>Campylobacterota</taxon>
        <taxon>Epsilonproteobacteria</taxon>
        <taxon>Campylobacterales</taxon>
        <taxon>Sulfurospirillaceae</taxon>
        <taxon>Sulfurospirillum</taxon>
    </lineage>
</organism>
<comment type="similarity">
    <text evidence="1">Belongs to the membrane fusion protein (MFP) (TC 8.A.1) family.</text>
</comment>
<dbReference type="Gene3D" id="2.40.420.20">
    <property type="match status" value="1"/>
</dbReference>
<dbReference type="GO" id="GO:1990281">
    <property type="term" value="C:efflux pump complex"/>
    <property type="evidence" value="ECO:0007669"/>
    <property type="project" value="TreeGrafter"/>
</dbReference>
<feature type="domain" description="Multidrug resistance protein MdtA-like barrel-sandwich hybrid" evidence="4">
    <location>
        <begin position="67"/>
        <end position="200"/>
    </location>
</feature>